<evidence type="ECO:0000313" key="3">
    <source>
        <dbReference type="Proteomes" id="UP000235392"/>
    </source>
</evidence>
<name>A0A2N5SZJ4_9BASI</name>
<feature type="compositionally biased region" description="Polar residues" evidence="1">
    <location>
        <begin position="17"/>
        <end position="34"/>
    </location>
</feature>
<evidence type="ECO:0000256" key="1">
    <source>
        <dbReference type="SAM" id="MobiDB-lite"/>
    </source>
</evidence>
<accession>A0A2N5SZJ4</accession>
<sequence>MPWFQTSVPLKGLELSASESSRQDPNTLQSLSKSSLRERIEGSTIFPQNRHKLVVGHLPFLGTLKSSQKAAQGKPQTEDEEDKTLKEIESTMTSDEAKNLIKKSVLETDANKIDKQSSDTLNQLWRLQGDNVQVVTDYRNLRDNTNKALTRMQTETAITGEDKWIQSIEKQLTMMRILILRNKLRTQYEHPAYSPYDVNNSNDILIGLHQILQATDSLDAKRVYYIRKVAFLGMSFLFQYSISTHEALEMIIRGKETKYAGLAYRFFKYTQVRNSDTEAGQLIWSDATRVLRNRPDIIALYEEVETPSSQATSLTLSNCTYTPSFLIHSNLQKEVELGEIVF</sequence>
<feature type="region of interest" description="Disordered" evidence="1">
    <location>
        <begin position="14"/>
        <end position="35"/>
    </location>
</feature>
<reference evidence="2 3" key="1">
    <citation type="submission" date="2017-11" db="EMBL/GenBank/DDBJ databases">
        <title>De novo assembly and phasing of dikaryotic genomes from two isolates of Puccinia coronata f. sp. avenae, the causal agent of oat crown rust.</title>
        <authorList>
            <person name="Miller M.E."/>
            <person name="Zhang Y."/>
            <person name="Omidvar V."/>
            <person name="Sperschneider J."/>
            <person name="Schwessinger B."/>
            <person name="Raley C."/>
            <person name="Palmer J.M."/>
            <person name="Garnica D."/>
            <person name="Upadhyaya N."/>
            <person name="Rathjen J."/>
            <person name="Taylor J.M."/>
            <person name="Park R.F."/>
            <person name="Dodds P.N."/>
            <person name="Hirsch C.D."/>
            <person name="Kianian S.F."/>
            <person name="Figueroa M."/>
        </authorList>
    </citation>
    <scope>NUCLEOTIDE SEQUENCE [LARGE SCALE GENOMIC DNA]</scope>
    <source>
        <strain evidence="2">12SD80</strain>
    </source>
</reference>
<comment type="caution">
    <text evidence="2">The sequence shown here is derived from an EMBL/GenBank/DDBJ whole genome shotgun (WGS) entry which is preliminary data.</text>
</comment>
<proteinExistence type="predicted"/>
<gene>
    <name evidence="2" type="ORF">PCASD_18594</name>
</gene>
<evidence type="ECO:0000313" key="2">
    <source>
        <dbReference type="EMBL" id="PLW18666.1"/>
    </source>
</evidence>
<dbReference type="EMBL" id="PGCI01000728">
    <property type="protein sequence ID" value="PLW18666.1"/>
    <property type="molecule type" value="Genomic_DNA"/>
</dbReference>
<dbReference type="Proteomes" id="UP000235392">
    <property type="component" value="Unassembled WGS sequence"/>
</dbReference>
<organism evidence="2 3">
    <name type="scientific">Puccinia coronata f. sp. avenae</name>
    <dbReference type="NCBI Taxonomy" id="200324"/>
    <lineage>
        <taxon>Eukaryota</taxon>
        <taxon>Fungi</taxon>
        <taxon>Dikarya</taxon>
        <taxon>Basidiomycota</taxon>
        <taxon>Pucciniomycotina</taxon>
        <taxon>Pucciniomycetes</taxon>
        <taxon>Pucciniales</taxon>
        <taxon>Pucciniaceae</taxon>
        <taxon>Puccinia</taxon>
    </lineage>
</organism>
<protein>
    <submittedName>
        <fullName evidence="2">Uncharacterized protein</fullName>
    </submittedName>
</protein>
<dbReference type="AlphaFoldDB" id="A0A2N5SZJ4"/>